<accession>A0A0P1M2U7</accession>
<evidence type="ECO:0000256" key="6">
    <source>
        <dbReference type="ARBA" id="ARBA00022723"/>
    </source>
</evidence>
<sequence length="435" mass="47828">MKVFVVGGGGREHALVWKISQSPNVEKIFCAPGNAGIAEIAETVPIKVDDLNSLLKFALEHKIDLTVVGPELPLSLGIVDLFESNGLKIFGPRKIAAEIESSKVFAKNFMKKYNIPTANYETFTCDEIEKAKKFVLSLTPPVVIKADGLAGGKGVTVCESIDEAIKTIDLYFSKKIFGTAGEKIVIEEFLEGEEASVFAITDGDDFITLSPAQDYKRVFDNDKGKNTGGMGSYAPTPMIDETTLEKIKTQIIKPTIQGLKNENREFKGCLYCGLMLTTEGPKVLEFNCRFGDPETQVVLPLLDGDIIDMFFKAIDGGIKNFNYNIKKSTAICVILASAGYPDDYEVGKEIYGLDEVKKMENIILFHAGTKKVDGKILTSGGRVIGVTAIGEENDFEGTMKKVYSAVEKIKFDGMHYRKDIGRKAVDFLKARNFKK</sequence>
<dbReference type="Pfam" id="PF02843">
    <property type="entry name" value="GARS_C"/>
    <property type="match status" value="1"/>
</dbReference>
<evidence type="ECO:0000256" key="5">
    <source>
        <dbReference type="ARBA" id="ARBA00022598"/>
    </source>
</evidence>
<accession>A0A0N7MVF7</accession>
<accession>A0A0P1P1S1</accession>
<dbReference type="EC" id="6.3.4.13" evidence="4 14"/>
<evidence type="ECO:0000313" key="19">
    <source>
        <dbReference type="Proteomes" id="UP000182011"/>
    </source>
</evidence>
<accession>A0A0P1M6X8</accession>
<dbReference type="GO" id="GO:0046872">
    <property type="term" value="F:metal ion binding"/>
    <property type="evidence" value="ECO:0007669"/>
    <property type="project" value="UniProtKB-KW"/>
</dbReference>
<keyword evidence="8 14" id="KW-0658">Purine biosynthesis</keyword>
<dbReference type="InterPro" id="IPR013815">
    <property type="entry name" value="ATP_grasp_subdomain_1"/>
</dbReference>
<dbReference type="GO" id="GO:0006189">
    <property type="term" value="P:'de novo' IMP biosynthetic process"/>
    <property type="evidence" value="ECO:0007669"/>
    <property type="project" value="UniProtKB-UniRule"/>
</dbReference>
<dbReference type="Gene3D" id="3.30.1490.20">
    <property type="entry name" value="ATP-grasp fold, A domain"/>
    <property type="match status" value="1"/>
</dbReference>
<dbReference type="OrthoDB" id="9807240at2"/>
<dbReference type="RefSeq" id="WP_047133187.1">
    <property type="nucleotide sequence ID" value="NZ_CZVI01000021.1"/>
</dbReference>
<feature type="domain" description="ATP-grasp" evidence="16">
    <location>
        <begin position="107"/>
        <end position="315"/>
    </location>
</feature>
<evidence type="ECO:0000256" key="3">
    <source>
        <dbReference type="ARBA" id="ARBA00005174"/>
    </source>
</evidence>
<accession>A0A0P1LCI9</accession>
<dbReference type="GO" id="GO:0009113">
    <property type="term" value="P:purine nucleobase biosynthetic process"/>
    <property type="evidence" value="ECO:0007669"/>
    <property type="project" value="InterPro"/>
</dbReference>
<dbReference type="InterPro" id="IPR016185">
    <property type="entry name" value="PreATP-grasp_dom_sf"/>
</dbReference>
<dbReference type="GO" id="GO:0004637">
    <property type="term" value="F:phosphoribosylamine-glycine ligase activity"/>
    <property type="evidence" value="ECO:0007669"/>
    <property type="project" value="UniProtKB-UniRule"/>
</dbReference>
<evidence type="ECO:0000256" key="14">
    <source>
        <dbReference type="HAMAP-Rule" id="MF_00138"/>
    </source>
</evidence>
<dbReference type="STRING" id="1633631.GCA_001442925_01283"/>
<keyword evidence="10" id="KW-0464">Manganese</keyword>
<dbReference type="GO" id="GO:0005524">
    <property type="term" value="F:ATP binding"/>
    <property type="evidence" value="ECO:0007669"/>
    <property type="project" value="UniProtKB-UniRule"/>
</dbReference>
<evidence type="ECO:0000256" key="4">
    <source>
        <dbReference type="ARBA" id="ARBA00013255"/>
    </source>
</evidence>
<evidence type="ECO:0000256" key="13">
    <source>
        <dbReference type="ARBA" id="ARBA00042864"/>
    </source>
</evidence>
<keyword evidence="7 15" id="KW-0547">Nucleotide-binding</keyword>
<dbReference type="Proteomes" id="UP000182011">
    <property type="component" value="Unassembled WGS sequence"/>
</dbReference>
<keyword evidence="20" id="KW-1185">Reference proteome</keyword>
<dbReference type="Gene3D" id="3.90.600.10">
    <property type="entry name" value="Phosphoribosylglycinamide synthetase, C-terminal domain"/>
    <property type="match status" value="1"/>
</dbReference>
<comment type="catalytic activity">
    <reaction evidence="14">
        <text>5-phospho-beta-D-ribosylamine + glycine + ATP = N(1)-(5-phospho-beta-D-ribosyl)glycinamide + ADP + phosphate + H(+)</text>
        <dbReference type="Rhea" id="RHEA:17453"/>
        <dbReference type="ChEBI" id="CHEBI:15378"/>
        <dbReference type="ChEBI" id="CHEBI:30616"/>
        <dbReference type="ChEBI" id="CHEBI:43474"/>
        <dbReference type="ChEBI" id="CHEBI:57305"/>
        <dbReference type="ChEBI" id="CHEBI:58681"/>
        <dbReference type="ChEBI" id="CHEBI:143788"/>
        <dbReference type="ChEBI" id="CHEBI:456216"/>
        <dbReference type="EC" id="6.3.4.13"/>
    </reaction>
</comment>
<reference evidence="17 20" key="1">
    <citation type="submission" date="2015-11" db="EMBL/GenBank/DDBJ databases">
        <authorList>
            <person name="Varghese N."/>
        </authorList>
    </citation>
    <scope>NUCLEOTIDE SEQUENCE [LARGE SCALE GENOMIC DNA]</scope>
    <source>
        <strain evidence="17 20">JGI-8</strain>
    </source>
</reference>
<evidence type="ECO:0000313" key="18">
    <source>
        <dbReference type="EMBL" id="CUU05555.1"/>
    </source>
</evidence>
<comment type="pathway">
    <text evidence="3 14">Purine metabolism; IMP biosynthesis via de novo pathway; N(1)-(5-phospho-D-ribosyl)glycinamide from 5-phospho-alpha-D-ribose 1-diphosphate: step 2/2.</text>
</comment>
<dbReference type="Gene3D" id="3.30.470.20">
    <property type="entry name" value="ATP-grasp fold, B domain"/>
    <property type="match status" value="1"/>
</dbReference>
<dbReference type="InterPro" id="IPR020561">
    <property type="entry name" value="PRibGlycinamid_synth_ATP-grasp"/>
</dbReference>
<evidence type="ECO:0000256" key="8">
    <source>
        <dbReference type="ARBA" id="ARBA00022755"/>
    </source>
</evidence>
<dbReference type="PROSITE" id="PS50975">
    <property type="entry name" value="ATP_GRASP"/>
    <property type="match status" value="1"/>
</dbReference>
<dbReference type="SMART" id="SM01210">
    <property type="entry name" value="GARS_C"/>
    <property type="match status" value="1"/>
</dbReference>
<dbReference type="PANTHER" id="PTHR43472:SF1">
    <property type="entry name" value="PHOSPHORIBOSYLAMINE--GLYCINE LIGASE, CHLOROPLASTIC"/>
    <property type="match status" value="1"/>
</dbReference>
<comment type="cofactor">
    <cofactor evidence="2">
        <name>Mg(2+)</name>
        <dbReference type="ChEBI" id="CHEBI:18420"/>
    </cofactor>
</comment>
<dbReference type="SUPFAM" id="SSF56059">
    <property type="entry name" value="Glutathione synthetase ATP-binding domain-like"/>
    <property type="match status" value="1"/>
</dbReference>
<dbReference type="SUPFAM" id="SSF51246">
    <property type="entry name" value="Rudiment single hybrid motif"/>
    <property type="match status" value="1"/>
</dbReference>
<evidence type="ECO:0000256" key="2">
    <source>
        <dbReference type="ARBA" id="ARBA00001946"/>
    </source>
</evidence>
<keyword evidence="5 14" id="KW-0436">Ligase</keyword>
<dbReference type="EMBL" id="CZVI01000021">
    <property type="protein sequence ID" value="CUS90569.1"/>
    <property type="molecule type" value="Genomic_DNA"/>
</dbReference>
<gene>
    <name evidence="14" type="primary">purD</name>
    <name evidence="18" type="ORF">JGI4_01288</name>
    <name evidence="17" type="ORF">JGI8_01442</name>
</gene>
<evidence type="ECO:0000256" key="10">
    <source>
        <dbReference type="ARBA" id="ARBA00023211"/>
    </source>
</evidence>
<keyword evidence="6" id="KW-0479">Metal-binding</keyword>
<dbReference type="InterPro" id="IPR011761">
    <property type="entry name" value="ATP-grasp"/>
</dbReference>
<dbReference type="PANTHER" id="PTHR43472">
    <property type="entry name" value="PHOSPHORIBOSYLAMINE--GLYCINE LIGASE"/>
    <property type="match status" value="1"/>
</dbReference>
<dbReference type="InterPro" id="IPR020562">
    <property type="entry name" value="PRibGlycinamide_synth_N"/>
</dbReference>
<evidence type="ECO:0000313" key="20">
    <source>
        <dbReference type="Proteomes" id="UP000182200"/>
    </source>
</evidence>
<accession>A0A0P1LEW9</accession>
<comment type="similarity">
    <text evidence="11 14">Belongs to the GARS family.</text>
</comment>
<reference evidence="18 19" key="2">
    <citation type="submission" date="2015-11" db="EMBL/GenBank/DDBJ databases">
        <authorList>
            <person name="Zhang Y."/>
            <person name="Guo Z."/>
        </authorList>
    </citation>
    <scope>NUCLEOTIDE SEQUENCE [LARGE SCALE GENOMIC DNA]</scope>
    <source>
        <strain evidence="18">JGI-4</strain>
    </source>
</reference>
<dbReference type="AlphaFoldDB" id="A0A0P1M6X8"/>
<organism evidence="18 19">
    <name type="scientific">Candidatus Kryptonium thompsonii</name>
    <dbReference type="NCBI Taxonomy" id="1633631"/>
    <lineage>
        <taxon>Bacteria</taxon>
        <taxon>Pseudomonadati</taxon>
        <taxon>Candidatus Kryptoniota</taxon>
        <taxon>Candidatus Kryptonium</taxon>
    </lineage>
</organism>
<evidence type="ECO:0000259" key="16">
    <source>
        <dbReference type="PROSITE" id="PS50975"/>
    </source>
</evidence>
<accession>A0A0P1MRS4</accession>
<evidence type="ECO:0000256" key="7">
    <source>
        <dbReference type="ARBA" id="ARBA00022741"/>
    </source>
</evidence>
<dbReference type="NCBIfam" id="TIGR00877">
    <property type="entry name" value="purD"/>
    <property type="match status" value="1"/>
</dbReference>
<dbReference type="InterPro" id="IPR020560">
    <property type="entry name" value="PRibGlycinamide_synth_C-dom"/>
</dbReference>
<dbReference type="PROSITE" id="PS00184">
    <property type="entry name" value="GARS"/>
    <property type="match status" value="1"/>
</dbReference>
<evidence type="ECO:0000256" key="12">
    <source>
        <dbReference type="ARBA" id="ARBA00042242"/>
    </source>
</evidence>
<protein>
    <recommendedName>
        <fullName evidence="4 14">Phosphoribosylamine--glycine ligase</fullName>
        <ecNumber evidence="4 14">6.3.4.13</ecNumber>
    </recommendedName>
    <alternativeName>
        <fullName evidence="14">GARS</fullName>
    </alternativeName>
    <alternativeName>
        <fullName evidence="12 14">Glycinamide ribonucleotide synthetase</fullName>
    </alternativeName>
    <alternativeName>
        <fullName evidence="13 14">Phosphoribosylglycinamide synthetase</fullName>
    </alternativeName>
</protein>
<dbReference type="InterPro" id="IPR020559">
    <property type="entry name" value="PRibGlycinamide_synth_CS"/>
</dbReference>
<dbReference type="Pfam" id="PF01071">
    <property type="entry name" value="GARS_A"/>
    <property type="match status" value="1"/>
</dbReference>
<name>A0A0P1M6X8_9BACT</name>
<proteinExistence type="inferred from homology"/>
<evidence type="ECO:0000256" key="1">
    <source>
        <dbReference type="ARBA" id="ARBA00001936"/>
    </source>
</evidence>
<dbReference type="InterPro" id="IPR037123">
    <property type="entry name" value="PRibGlycinamide_synth_C_sf"/>
</dbReference>
<accession>A0A0S4N4S0</accession>
<dbReference type="HAMAP" id="MF_00138">
    <property type="entry name" value="GARS"/>
    <property type="match status" value="1"/>
</dbReference>
<dbReference type="Gene3D" id="3.40.50.20">
    <property type="match status" value="1"/>
</dbReference>
<dbReference type="FunFam" id="3.30.470.20:FF:000018">
    <property type="entry name" value="Trifunctional purine biosynthetic protein adenosine-3"/>
    <property type="match status" value="1"/>
</dbReference>
<evidence type="ECO:0000256" key="15">
    <source>
        <dbReference type="PROSITE-ProRule" id="PRU00409"/>
    </source>
</evidence>
<dbReference type="SUPFAM" id="SSF52440">
    <property type="entry name" value="PreATP-grasp domain"/>
    <property type="match status" value="1"/>
</dbReference>
<keyword evidence="9 15" id="KW-0067">ATP-binding</keyword>
<evidence type="ECO:0000313" key="17">
    <source>
        <dbReference type="EMBL" id="CUS90569.1"/>
    </source>
</evidence>
<evidence type="ECO:0000256" key="11">
    <source>
        <dbReference type="ARBA" id="ARBA00038345"/>
    </source>
</evidence>
<comment type="cofactor">
    <cofactor evidence="1">
        <name>Mn(2+)</name>
        <dbReference type="ChEBI" id="CHEBI:29035"/>
    </cofactor>
</comment>
<dbReference type="SMART" id="SM01209">
    <property type="entry name" value="GARS_A"/>
    <property type="match status" value="1"/>
</dbReference>
<dbReference type="FunFam" id="3.40.50.20:FF:000006">
    <property type="entry name" value="Phosphoribosylamine--glycine ligase, chloroplastic"/>
    <property type="match status" value="1"/>
</dbReference>
<evidence type="ECO:0000256" key="9">
    <source>
        <dbReference type="ARBA" id="ARBA00022840"/>
    </source>
</evidence>
<dbReference type="InterPro" id="IPR011054">
    <property type="entry name" value="Rudment_hybrid_motif"/>
</dbReference>
<dbReference type="InterPro" id="IPR000115">
    <property type="entry name" value="PRibGlycinamide_synth"/>
</dbReference>
<accession>A0A0P1M7L9</accession>
<dbReference type="EMBL" id="FAOP01000005">
    <property type="protein sequence ID" value="CUU05555.1"/>
    <property type="molecule type" value="Genomic_DNA"/>
</dbReference>
<dbReference type="UniPathway" id="UPA00074">
    <property type="reaction ID" value="UER00125"/>
</dbReference>
<dbReference type="FunFam" id="3.90.600.10:FF:000001">
    <property type="entry name" value="Trifunctional purine biosynthetic protein adenosine-3"/>
    <property type="match status" value="1"/>
</dbReference>
<dbReference type="Pfam" id="PF02844">
    <property type="entry name" value="GARS_N"/>
    <property type="match status" value="1"/>
</dbReference>
<dbReference type="Proteomes" id="UP000182200">
    <property type="component" value="Unassembled WGS sequence"/>
</dbReference>